<feature type="compositionally biased region" description="Polar residues" evidence="1">
    <location>
        <begin position="1"/>
        <end position="24"/>
    </location>
</feature>
<accession>A0A2Z3JIN6</accession>
<feature type="region of interest" description="Disordered" evidence="1">
    <location>
        <begin position="1"/>
        <end position="74"/>
    </location>
</feature>
<dbReference type="AlphaFoldDB" id="A0A2Z3JIN6"/>
<dbReference type="KEGG" id="dez:DKM44_00135"/>
<dbReference type="EMBL" id="CP029494">
    <property type="protein sequence ID" value="AWN21838.1"/>
    <property type="molecule type" value="Genomic_DNA"/>
</dbReference>
<dbReference type="Proteomes" id="UP000245368">
    <property type="component" value="Chromosome"/>
</dbReference>
<keyword evidence="3" id="KW-1185">Reference proteome</keyword>
<feature type="compositionally biased region" description="Basic and acidic residues" evidence="1">
    <location>
        <begin position="40"/>
        <end position="60"/>
    </location>
</feature>
<evidence type="ECO:0000256" key="1">
    <source>
        <dbReference type="SAM" id="MobiDB-lite"/>
    </source>
</evidence>
<protein>
    <submittedName>
        <fullName evidence="2">Uncharacterized protein</fullName>
    </submittedName>
</protein>
<organism evidence="2 3">
    <name type="scientific">Deinococcus irradiatisoli</name>
    <dbReference type="NCBI Taxonomy" id="2202254"/>
    <lineage>
        <taxon>Bacteria</taxon>
        <taxon>Thermotogati</taxon>
        <taxon>Deinococcota</taxon>
        <taxon>Deinococci</taxon>
        <taxon>Deinococcales</taxon>
        <taxon>Deinococcaceae</taxon>
        <taxon>Deinococcus</taxon>
    </lineage>
</organism>
<dbReference type="RefSeq" id="WP_109824388.1">
    <property type="nucleotide sequence ID" value="NZ_CP029494.1"/>
</dbReference>
<proteinExistence type="predicted"/>
<name>A0A2Z3JIN6_9DEIO</name>
<sequence>MTDSEQAQISSDPGDTSPAEGQSQPIPPQDHGQGTGGNDTADRREPAEGGRDEVPGDRADLSSAADNAEGRGRQ</sequence>
<dbReference type="OrthoDB" id="72190at2"/>
<evidence type="ECO:0000313" key="2">
    <source>
        <dbReference type="EMBL" id="AWN21838.1"/>
    </source>
</evidence>
<evidence type="ECO:0000313" key="3">
    <source>
        <dbReference type="Proteomes" id="UP000245368"/>
    </source>
</evidence>
<gene>
    <name evidence="2" type="ORF">DKM44_00135</name>
</gene>
<reference evidence="2 3" key="1">
    <citation type="submission" date="2018-05" db="EMBL/GenBank/DDBJ databases">
        <title>Complete Genome Sequence of Deinococcus sp. strain 17bor-2.</title>
        <authorList>
            <person name="Srinivasan S."/>
        </authorList>
    </citation>
    <scope>NUCLEOTIDE SEQUENCE [LARGE SCALE GENOMIC DNA]</scope>
    <source>
        <strain evidence="2 3">17bor-2</strain>
    </source>
</reference>